<reference evidence="3 4" key="1">
    <citation type="journal article" date="2020" name="G3 (Bethesda)">
        <title>Improved Reference Genome for Cyclotella cryptica CCMP332, a Model for Cell Wall Morphogenesis, Salinity Adaptation, and Lipid Production in Diatoms (Bacillariophyta).</title>
        <authorList>
            <person name="Roberts W.R."/>
            <person name="Downey K.M."/>
            <person name="Ruck E.C."/>
            <person name="Traller J.C."/>
            <person name="Alverson A.J."/>
        </authorList>
    </citation>
    <scope>NUCLEOTIDE SEQUENCE [LARGE SCALE GENOMIC DNA]</scope>
    <source>
        <strain evidence="3 4">CCMP332</strain>
    </source>
</reference>
<evidence type="ECO:0000256" key="1">
    <source>
        <dbReference type="SAM" id="MobiDB-lite"/>
    </source>
</evidence>
<feature type="region of interest" description="Disordered" evidence="1">
    <location>
        <begin position="325"/>
        <end position="357"/>
    </location>
</feature>
<feature type="domain" description="DUF6824" evidence="2">
    <location>
        <begin position="256"/>
        <end position="341"/>
    </location>
</feature>
<feature type="domain" description="DUF6824" evidence="2">
    <location>
        <begin position="43"/>
        <end position="130"/>
    </location>
</feature>
<feature type="region of interest" description="Disordered" evidence="1">
    <location>
        <begin position="185"/>
        <end position="210"/>
    </location>
</feature>
<proteinExistence type="predicted"/>
<dbReference type="InterPro" id="IPR049227">
    <property type="entry name" value="DUF6824"/>
</dbReference>
<keyword evidence="4" id="KW-1185">Reference proteome</keyword>
<feature type="compositionally biased region" description="Basic and acidic residues" evidence="1">
    <location>
        <begin position="185"/>
        <end position="195"/>
    </location>
</feature>
<dbReference type="EMBL" id="JABMIG020000359">
    <property type="protein sequence ID" value="KAL3780180.1"/>
    <property type="molecule type" value="Genomic_DNA"/>
</dbReference>
<feature type="region of interest" description="Disordered" evidence="1">
    <location>
        <begin position="1"/>
        <end position="36"/>
    </location>
</feature>
<dbReference type="Pfam" id="PF20710">
    <property type="entry name" value="DUF6824"/>
    <property type="match status" value="2"/>
</dbReference>
<organism evidence="3 4">
    <name type="scientific">Cyclotella cryptica</name>
    <dbReference type="NCBI Taxonomy" id="29204"/>
    <lineage>
        <taxon>Eukaryota</taxon>
        <taxon>Sar</taxon>
        <taxon>Stramenopiles</taxon>
        <taxon>Ochrophyta</taxon>
        <taxon>Bacillariophyta</taxon>
        <taxon>Coscinodiscophyceae</taxon>
        <taxon>Thalassiosirophycidae</taxon>
        <taxon>Stephanodiscales</taxon>
        <taxon>Stephanodiscaceae</taxon>
        <taxon>Cyclotella</taxon>
    </lineage>
</organism>
<comment type="caution">
    <text evidence="3">The sequence shown here is derived from an EMBL/GenBank/DDBJ whole genome shotgun (WGS) entry which is preliminary data.</text>
</comment>
<evidence type="ECO:0000313" key="4">
    <source>
        <dbReference type="Proteomes" id="UP001516023"/>
    </source>
</evidence>
<sequence length="357" mass="39675">MESQPISEAKASANTEARSNETTKGPNPSCDAPPPGILIGQNDILFGRGGLTNRHFGNKKYRDVINEFRREYVEAKKVDKPRVAKRVVKKILSEGFASSAVRFLKRDDNGYWVEVDEHEAVCKVSQALREKSRWSCMKGNDENAPLVKLEVEPAVADAKKRGQPNDEEGSKDAFLKVEITKQTGEMKVKKSRLEAPTKQNSLNSSTESKPLGLLESPLISELKLPTASDITIPPLEMAGASGILPGNDESMPTEADVLFGRGGRTNHHPGNKRLRQIVDQYKIAYEMARKAEKPKYAKAIVKALRDHTTPSRFLRMNEATNQWEDVGDRRAAEKVSQTLREKEKEGRGKVKPSEGLS</sequence>
<evidence type="ECO:0000313" key="3">
    <source>
        <dbReference type="EMBL" id="KAL3780180.1"/>
    </source>
</evidence>
<name>A0ABD3P102_9STRA</name>
<dbReference type="AlphaFoldDB" id="A0ABD3P102"/>
<feature type="compositionally biased region" description="Polar residues" evidence="1">
    <location>
        <begin position="1"/>
        <end position="26"/>
    </location>
</feature>
<evidence type="ECO:0000259" key="2">
    <source>
        <dbReference type="Pfam" id="PF20710"/>
    </source>
</evidence>
<protein>
    <recommendedName>
        <fullName evidence="2">DUF6824 domain-containing protein</fullName>
    </recommendedName>
</protein>
<feature type="compositionally biased region" description="Basic and acidic residues" evidence="1">
    <location>
        <begin position="326"/>
        <end position="357"/>
    </location>
</feature>
<gene>
    <name evidence="3" type="ORF">HJC23_013988</name>
</gene>
<accession>A0ABD3P102</accession>
<feature type="compositionally biased region" description="Polar residues" evidence="1">
    <location>
        <begin position="197"/>
        <end position="208"/>
    </location>
</feature>
<dbReference type="Proteomes" id="UP001516023">
    <property type="component" value="Unassembled WGS sequence"/>
</dbReference>